<dbReference type="InterPro" id="IPR036271">
    <property type="entry name" value="Tet_transcr_reg_TetR-rel_C_sf"/>
</dbReference>
<dbReference type="GO" id="GO:0000976">
    <property type="term" value="F:transcription cis-regulatory region binding"/>
    <property type="evidence" value="ECO:0007669"/>
    <property type="project" value="TreeGrafter"/>
</dbReference>
<evidence type="ECO:0000256" key="2">
    <source>
        <dbReference type="ARBA" id="ARBA00023125"/>
    </source>
</evidence>
<dbReference type="OrthoDB" id="9796019at2"/>
<dbReference type="SUPFAM" id="SSF46689">
    <property type="entry name" value="Homeodomain-like"/>
    <property type="match status" value="1"/>
</dbReference>
<dbReference type="PROSITE" id="PS50977">
    <property type="entry name" value="HTH_TETR_2"/>
    <property type="match status" value="1"/>
</dbReference>
<dbReference type="InterPro" id="IPR050109">
    <property type="entry name" value="HTH-type_TetR-like_transc_reg"/>
</dbReference>
<evidence type="ECO:0000256" key="5">
    <source>
        <dbReference type="SAM" id="MobiDB-lite"/>
    </source>
</evidence>
<dbReference type="Proteomes" id="UP000321571">
    <property type="component" value="Unassembled WGS sequence"/>
</dbReference>
<dbReference type="AlphaFoldDB" id="A0A5C8NJ99"/>
<proteinExistence type="predicted"/>
<keyword evidence="3" id="KW-0804">Transcription</keyword>
<feature type="region of interest" description="Disordered" evidence="5">
    <location>
        <begin position="1"/>
        <end position="24"/>
    </location>
</feature>
<dbReference type="InterPro" id="IPR011075">
    <property type="entry name" value="TetR_C"/>
</dbReference>
<dbReference type="PANTHER" id="PTHR30055:SF148">
    <property type="entry name" value="TETR-FAMILY TRANSCRIPTIONAL REGULATOR"/>
    <property type="match status" value="1"/>
</dbReference>
<evidence type="ECO:0000313" key="8">
    <source>
        <dbReference type="Proteomes" id="UP000321571"/>
    </source>
</evidence>
<feature type="domain" description="HTH tetR-type" evidence="6">
    <location>
        <begin position="25"/>
        <end position="85"/>
    </location>
</feature>
<evidence type="ECO:0000256" key="4">
    <source>
        <dbReference type="PROSITE-ProRule" id="PRU00335"/>
    </source>
</evidence>
<evidence type="ECO:0000259" key="6">
    <source>
        <dbReference type="PROSITE" id="PS50977"/>
    </source>
</evidence>
<dbReference type="SUPFAM" id="SSF48498">
    <property type="entry name" value="Tetracyclin repressor-like, C-terminal domain"/>
    <property type="match status" value="1"/>
</dbReference>
<sequence>MQEFSRYSFRMDSGRPMQRPGGRSARVRADVHAAALDLLQKHQWEELSVPMVAEASGVHQATIYRRWGTMSGLLNDVVSEWSATDAALPDIGSLRDDLLAYAAAVAKPLQEQMVPLILRAVVMEIRPGEKRQPSASFLEREQQLQEMLDRAEARGEAVPTLAELLEIVVAPLYFHALFSEPLPVKESARLVDRLLDVVAQRA</sequence>
<protein>
    <submittedName>
        <fullName evidence="7">TetR/AcrR family transcriptional regulator</fullName>
    </submittedName>
</protein>
<evidence type="ECO:0000256" key="1">
    <source>
        <dbReference type="ARBA" id="ARBA00023015"/>
    </source>
</evidence>
<dbReference type="GO" id="GO:0003700">
    <property type="term" value="F:DNA-binding transcription factor activity"/>
    <property type="evidence" value="ECO:0007669"/>
    <property type="project" value="TreeGrafter"/>
</dbReference>
<dbReference type="Pfam" id="PF00440">
    <property type="entry name" value="TetR_N"/>
    <property type="match status" value="1"/>
</dbReference>
<dbReference type="EMBL" id="VDUX01000004">
    <property type="protein sequence ID" value="TXL60871.1"/>
    <property type="molecule type" value="Genomic_DNA"/>
</dbReference>
<keyword evidence="8" id="KW-1185">Reference proteome</keyword>
<dbReference type="InterPro" id="IPR001647">
    <property type="entry name" value="HTH_TetR"/>
</dbReference>
<reference evidence="7 8" key="1">
    <citation type="submission" date="2019-06" db="EMBL/GenBank/DDBJ databases">
        <title>Aeromicrobium sp. nov., isolated from a maize field.</title>
        <authorList>
            <person name="Lin S.-Y."/>
            <person name="Tsai C.-F."/>
            <person name="Young C.-C."/>
        </authorList>
    </citation>
    <scope>NUCLEOTIDE SEQUENCE [LARGE SCALE GENOMIC DNA]</scope>
    <source>
        <strain evidence="7 8">CC-CFT486</strain>
    </source>
</reference>
<dbReference type="Pfam" id="PF16859">
    <property type="entry name" value="TetR_C_11"/>
    <property type="match status" value="1"/>
</dbReference>
<gene>
    <name evidence="7" type="ORF">FHP06_10650</name>
</gene>
<comment type="caution">
    <text evidence="7">The sequence shown here is derived from an EMBL/GenBank/DDBJ whole genome shotgun (WGS) entry which is preliminary data.</text>
</comment>
<evidence type="ECO:0000313" key="7">
    <source>
        <dbReference type="EMBL" id="TXL60871.1"/>
    </source>
</evidence>
<dbReference type="Gene3D" id="1.10.357.10">
    <property type="entry name" value="Tetracycline Repressor, domain 2"/>
    <property type="match status" value="1"/>
</dbReference>
<dbReference type="InterPro" id="IPR009057">
    <property type="entry name" value="Homeodomain-like_sf"/>
</dbReference>
<accession>A0A5C8NJ99</accession>
<evidence type="ECO:0000256" key="3">
    <source>
        <dbReference type="ARBA" id="ARBA00023163"/>
    </source>
</evidence>
<name>A0A5C8NJ99_9ACTN</name>
<keyword evidence="1" id="KW-0805">Transcription regulation</keyword>
<keyword evidence="2 4" id="KW-0238">DNA-binding</keyword>
<dbReference type="Gene3D" id="1.10.10.60">
    <property type="entry name" value="Homeodomain-like"/>
    <property type="match status" value="1"/>
</dbReference>
<dbReference type="PANTHER" id="PTHR30055">
    <property type="entry name" value="HTH-TYPE TRANSCRIPTIONAL REGULATOR RUTR"/>
    <property type="match status" value="1"/>
</dbReference>
<organism evidence="7 8">
    <name type="scientific">Aeromicrobium terrae</name>
    <dbReference type="NCBI Taxonomy" id="2498846"/>
    <lineage>
        <taxon>Bacteria</taxon>
        <taxon>Bacillati</taxon>
        <taxon>Actinomycetota</taxon>
        <taxon>Actinomycetes</taxon>
        <taxon>Propionibacteriales</taxon>
        <taxon>Nocardioidaceae</taxon>
        <taxon>Aeromicrobium</taxon>
    </lineage>
</organism>
<feature type="DNA-binding region" description="H-T-H motif" evidence="4">
    <location>
        <begin position="48"/>
        <end position="67"/>
    </location>
</feature>